<dbReference type="OrthoDB" id="10065579at2759"/>
<dbReference type="GO" id="GO:0003676">
    <property type="term" value="F:nucleic acid binding"/>
    <property type="evidence" value="ECO:0007669"/>
    <property type="project" value="InterPro"/>
</dbReference>
<evidence type="ECO:0000313" key="4">
    <source>
        <dbReference type="Proteomes" id="UP000801492"/>
    </source>
</evidence>
<organism evidence="3 4">
    <name type="scientific">Ignelater luminosus</name>
    <name type="common">Cucubano</name>
    <name type="synonym">Pyrophorus luminosus</name>
    <dbReference type="NCBI Taxonomy" id="2038154"/>
    <lineage>
        <taxon>Eukaryota</taxon>
        <taxon>Metazoa</taxon>
        <taxon>Ecdysozoa</taxon>
        <taxon>Arthropoda</taxon>
        <taxon>Hexapoda</taxon>
        <taxon>Insecta</taxon>
        <taxon>Pterygota</taxon>
        <taxon>Neoptera</taxon>
        <taxon>Endopterygota</taxon>
        <taxon>Coleoptera</taxon>
        <taxon>Polyphaga</taxon>
        <taxon>Elateriformia</taxon>
        <taxon>Elateroidea</taxon>
        <taxon>Elateridae</taxon>
        <taxon>Agrypninae</taxon>
        <taxon>Pyrophorini</taxon>
        <taxon>Ignelater</taxon>
    </lineage>
</organism>
<dbReference type="Gene3D" id="3.30.420.10">
    <property type="entry name" value="Ribonuclease H-like superfamily/Ribonuclease H"/>
    <property type="match status" value="1"/>
</dbReference>
<feature type="domain" description="Mos1 transposase HTH" evidence="2">
    <location>
        <begin position="5"/>
        <end position="42"/>
    </location>
</feature>
<dbReference type="PANTHER" id="PTHR46060">
    <property type="entry name" value="MARINER MOS1 TRANSPOSASE-LIKE PROTEIN"/>
    <property type="match status" value="1"/>
</dbReference>
<dbReference type="PANTHER" id="PTHR46060:SF1">
    <property type="entry name" value="MARINER MOS1 TRANSPOSASE-LIKE PROTEIN"/>
    <property type="match status" value="1"/>
</dbReference>
<sequence length="133" mass="15603">MDKFEIRAVIKYLCKKELSPKEIHNDMTEVLGESSPSYQIIKNGQNAPGAELPKTVITQENVNVVHDMVRLKKFLHDELNLRNLVIINRDLDQFLKNIVSVDETWVHHFDPESKRQSMEWQHKGSQPPRKFRV</sequence>
<dbReference type="Pfam" id="PF17906">
    <property type="entry name" value="HTH_48"/>
    <property type="match status" value="1"/>
</dbReference>
<proteinExistence type="predicted"/>
<dbReference type="InterPro" id="IPR052709">
    <property type="entry name" value="Transposase-MT_Hybrid"/>
</dbReference>
<feature type="compositionally biased region" description="Basic and acidic residues" evidence="1">
    <location>
        <begin position="112"/>
        <end position="122"/>
    </location>
</feature>
<evidence type="ECO:0000256" key="1">
    <source>
        <dbReference type="SAM" id="MobiDB-lite"/>
    </source>
</evidence>
<evidence type="ECO:0000313" key="3">
    <source>
        <dbReference type="EMBL" id="KAF2892160.1"/>
    </source>
</evidence>
<reference evidence="3" key="1">
    <citation type="submission" date="2019-08" db="EMBL/GenBank/DDBJ databases">
        <title>The genome of the North American firefly Photinus pyralis.</title>
        <authorList>
            <consortium name="Photinus pyralis genome working group"/>
            <person name="Fallon T.R."/>
            <person name="Sander Lower S.E."/>
            <person name="Weng J.-K."/>
        </authorList>
    </citation>
    <scope>NUCLEOTIDE SEQUENCE</scope>
    <source>
        <strain evidence="3">TRF0915ILg1</strain>
        <tissue evidence="3">Whole body</tissue>
    </source>
</reference>
<evidence type="ECO:0000259" key="2">
    <source>
        <dbReference type="Pfam" id="PF17906"/>
    </source>
</evidence>
<feature type="region of interest" description="Disordered" evidence="1">
    <location>
        <begin position="112"/>
        <end position="133"/>
    </location>
</feature>
<comment type="caution">
    <text evidence="3">The sequence shown here is derived from an EMBL/GenBank/DDBJ whole genome shotgun (WGS) entry which is preliminary data.</text>
</comment>
<dbReference type="EMBL" id="VTPC01010803">
    <property type="protein sequence ID" value="KAF2892160.1"/>
    <property type="molecule type" value="Genomic_DNA"/>
</dbReference>
<protein>
    <recommendedName>
        <fullName evidence="2">Mos1 transposase HTH domain-containing protein</fullName>
    </recommendedName>
</protein>
<dbReference type="AlphaFoldDB" id="A0A8K0CR99"/>
<name>A0A8K0CR99_IGNLU</name>
<accession>A0A8K0CR99</accession>
<dbReference type="InterPro" id="IPR041426">
    <property type="entry name" value="Mos1_HTH"/>
</dbReference>
<dbReference type="Proteomes" id="UP000801492">
    <property type="component" value="Unassembled WGS sequence"/>
</dbReference>
<dbReference type="InterPro" id="IPR036397">
    <property type="entry name" value="RNaseH_sf"/>
</dbReference>
<keyword evidence="4" id="KW-1185">Reference proteome</keyword>
<gene>
    <name evidence="3" type="ORF">ILUMI_14013</name>
</gene>